<organism evidence="7 8">
    <name type="scientific">Paxillus rubicundulus Ve08.2h10</name>
    <dbReference type="NCBI Taxonomy" id="930991"/>
    <lineage>
        <taxon>Eukaryota</taxon>
        <taxon>Fungi</taxon>
        <taxon>Dikarya</taxon>
        <taxon>Basidiomycota</taxon>
        <taxon>Agaricomycotina</taxon>
        <taxon>Agaricomycetes</taxon>
        <taxon>Agaricomycetidae</taxon>
        <taxon>Boletales</taxon>
        <taxon>Paxilineae</taxon>
        <taxon>Paxillaceae</taxon>
        <taxon>Paxillus</taxon>
    </lineage>
</organism>
<feature type="compositionally biased region" description="Basic residues" evidence="5">
    <location>
        <begin position="941"/>
        <end position="951"/>
    </location>
</feature>
<evidence type="ECO:0000313" key="8">
    <source>
        <dbReference type="Proteomes" id="UP000054538"/>
    </source>
</evidence>
<feature type="region of interest" description="Disordered" evidence="5">
    <location>
        <begin position="931"/>
        <end position="980"/>
    </location>
</feature>
<reference evidence="7 8" key="1">
    <citation type="submission" date="2014-04" db="EMBL/GenBank/DDBJ databases">
        <authorList>
            <consortium name="DOE Joint Genome Institute"/>
            <person name="Kuo A."/>
            <person name="Kohler A."/>
            <person name="Jargeat P."/>
            <person name="Nagy L.G."/>
            <person name="Floudas D."/>
            <person name="Copeland A."/>
            <person name="Barry K.W."/>
            <person name="Cichocki N."/>
            <person name="Veneault-Fourrey C."/>
            <person name="LaButti K."/>
            <person name="Lindquist E.A."/>
            <person name="Lipzen A."/>
            <person name="Lundell T."/>
            <person name="Morin E."/>
            <person name="Murat C."/>
            <person name="Sun H."/>
            <person name="Tunlid A."/>
            <person name="Henrissat B."/>
            <person name="Grigoriev I.V."/>
            <person name="Hibbett D.S."/>
            <person name="Martin F."/>
            <person name="Nordberg H.P."/>
            <person name="Cantor M.N."/>
            <person name="Hua S.X."/>
        </authorList>
    </citation>
    <scope>NUCLEOTIDE SEQUENCE [LARGE SCALE GENOMIC DNA]</scope>
    <source>
        <strain evidence="7 8">Ve08.2h10</strain>
    </source>
</reference>
<dbReference type="STRING" id="930991.A0A0D0E9U9"/>
<evidence type="ECO:0000256" key="1">
    <source>
        <dbReference type="ARBA" id="ARBA00004123"/>
    </source>
</evidence>
<dbReference type="PANTHER" id="PTHR22940">
    <property type="entry name" value="TIMEOUT/TIMELESS-2"/>
    <property type="match status" value="1"/>
</dbReference>
<feature type="domain" description="Timeless N-terminal" evidence="6">
    <location>
        <begin position="52"/>
        <end position="320"/>
    </location>
</feature>
<evidence type="ECO:0000256" key="4">
    <source>
        <dbReference type="ARBA" id="ARBA00023306"/>
    </source>
</evidence>
<evidence type="ECO:0000259" key="6">
    <source>
        <dbReference type="Pfam" id="PF04821"/>
    </source>
</evidence>
<dbReference type="GO" id="GO:0031298">
    <property type="term" value="C:replication fork protection complex"/>
    <property type="evidence" value="ECO:0007669"/>
    <property type="project" value="TreeGrafter"/>
</dbReference>
<keyword evidence="4" id="KW-0131">Cell cycle</keyword>
<keyword evidence="2" id="KW-0236">DNA replication inhibitor</keyword>
<dbReference type="InterPro" id="IPR044998">
    <property type="entry name" value="Timeless"/>
</dbReference>
<dbReference type="AlphaFoldDB" id="A0A0D0E9U9"/>
<sequence length="1159" mass="131280">MSRLLIVSMDDDVISIHSSDESNKQGHVSRREILEPIVRRVVDALGGYEGGVYRMGDEVIGCLRDLKRLWRRDDTDDERTVGRIFWDTRVLPNDLIPILLATAGKGLVEDKRAIACADLITAMTWPIDMAEELQELDEELDKGTDYTQLTLSHLNYKAALLKPGVMQALFGIMLPPLSKPAKERKERGGQVVNVVLHLVRNLTFIKDLPANSHLSADQAEYSSLQTKLVKALSETHTLELLLTIAANSDQDPLFNASNTLVLEIFYLLFRGIKPSALAVDQTKQPAQNLHRLLVAEDKKKRVIARNATSRHSRFGTTIAVRLNSNKKTADQGNDNTELSATADGSQSGSSSRPLVLHRQAAITRESGSILDIAKQQRSRKTNKVDELTREDNLSVEARMVLQGFVREFVESCFNPFLSSLLKDIKSERPKITEKDHLRLLYTTKWLLDFFLTSRSKENIIDGQRKWNLGLIAEVTDRSWIVWVLKRMREAMEEKPKMWNELQAGIECLTQLLLLIDTMSSSVISDPDLNEAARLLKQQLVYNGEVLDIALDSLRSYKEGTQSLTYLNASVYLAYALLRMLESWGKENSGAMYVRKKATRKKQRKGNGPSEEYGVPDVEDEGDAEEEEEVVHETMFTFEAFEMKFAHPEITRTLLTYLSRYSEFDSPELMKRAVSLIHRQAVKAKAEGLYFNVSTLNLFKSILDDQRSLPKDKPYKDLNQLITFILRKFFNALDKEPFLMIEAFFPMNRGHWKQFSSWQPEQKSNRKHETAEDDGGFSGEVQVKKGYSWSEQIGIAVAALVEEGKSELVEWVKDILVLVIRQRQKIVEQTDQTDRDEDADDFLDPLQRNGGSAKEAIAKFMDYSIPYINDEHAEAATKNARLKLVFRLLDFTIQEEDAEELQWVVPAVITPPVLQERMNVIDQSLKNPIDLDGKKASQLLSRKTRKRRRRRSPSLGSDNELPDDEPRRKKRERKKKEETKYKSAQFIEDSDEEYGDLEAFLEKEKVLREKTARAAAESGRATAMSTTGTQKRRKKGQQDAVTKLPIADSDDDPASVIPGFNLSSDDPGASSDSGDEIFESLRSSRSPSPVPQQHFGPEVKARPRPRLLQKTKPSVEATTVVAETINITSDSEQESKERLATPAGPRAPKKGRLVLSDEEL</sequence>
<dbReference type="GO" id="GO:0006281">
    <property type="term" value="P:DNA repair"/>
    <property type="evidence" value="ECO:0007669"/>
    <property type="project" value="TreeGrafter"/>
</dbReference>
<dbReference type="PANTHER" id="PTHR22940:SF4">
    <property type="entry name" value="PROTEIN TIMELESS HOMOLOG"/>
    <property type="match status" value="1"/>
</dbReference>
<feature type="compositionally biased region" description="Low complexity" evidence="5">
    <location>
        <begin position="1062"/>
        <end position="1071"/>
    </location>
</feature>
<dbReference type="Proteomes" id="UP000054538">
    <property type="component" value="Unassembled WGS sequence"/>
</dbReference>
<dbReference type="HOGENOM" id="CLU_004294_1_0_1"/>
<dbReference type="EMBL" id="KN825005">
    <property type="protein sequence ID" value="KIK96080.1"/>
    <property type="molecule type" value="Genomic_DNA"/>
</dbReference>
<feature type="region of interest" description="Disordered" evidence="5">
    <location>
        <begin position="755"/>
        <end position="776"/>
    </location>
</feature>
<dbReference type="GO" id="GO:0043111">
    <property type="term" value="P:replication fork arrest"/>
    <property type="evidence" value="ECO:0007669"/>
    <property type="project" value="TreeGrafter"/>
</dbReference>
<reference evidence="8" key="2">
    <citation type="submission" date="2015-01" db="EMBL/GenBank/DDBJ databases">
        <title>Evolutionary Origins and Diversification of the Mycorrhizal Mutualists.</title>
        <authorList>
            <consortium name="DOE Joint Genome Institute"/>
            <consortium name="Mycorrhizal Genomics Consortium"/>
            <person name="Kohler A."/>
            <person name="Kuo A."/>
            <person name="Nagy L.G."/>
            <person name="Floudas D."/>
            <person name="Copeland A."/>
            <person name="Barry K.W."/>
            <person name="Cichocki N."/>
            <person name="Veneault-Fourrey C."/>
            <person name="LaButti K."/>
            <person name="Lindquist E.A."/>
            <person name="Lipzen A."/>
            <person name="Lundell T."/>
            <person name="Morin E."/>
            <person name="Murat C."/>
            <person name="Riley R."/>
            <person name="Ohm R."/>
            <person name="Sun H."/>
            <person name="Tunlid A."/>
            <person name="Henrissat B."/>
            <person name="Grigoriev I.V."/>
            <person name="Hibbett D.S."/>
            <person name="Martin F."/>
        </authorList>
    </citation>
    <scope>NUCLEOTIDE SEQUENCE [LARGE SCALE GENOMIC DNA]</scope>
    <source>
        <strain evidence="8">Ve08.2h10</strain>
    </source>
</reference>
<feature type="compositionally biased region" description="Polar residues" evidence="5">
    <location>
        <begin position="325"/>
        <end position="352"/>
    </location>
</feature>
<dbReference type="GO" id="GO:0000076">
    <property type="term" value="P:DNA replication checkpoint signaling"/>
    <property type="evidence" value="ECO:0007669"/>
    <property type="project" value="TreeGrafter"/>
</dbReference>
<comment type="subcellular location">
    <subcellularLocation>
        <location evidence="1">Nucleus</location>
    </subcellularLocation>
</comment>
<dbReference type="GO" id="GO:0003677">
    <property type="term" value="F:DNA binding"/>
    <property type="evidence" value="ECO:0007669"/>
    <property type="project" value="TreeGrafter"/>
</dbReference>
<gene>
    <name evidence="7" type="ORF">PAXRUDRAFT_32617</name>
</gene>
<feature type="region of interest" description="Disordered" evidence="5">
    <location>
        <begin position="595"/>
        <end position="625"/>
    </location>
</feature>
<dbReference type="Pfam" id="PF04821">
    <property type="entry name" value="TIMELESS"/>
    <property type="match status" value="1"/>
</dbReference>
<feature type="region of interest" description="Disordered" evidence="5">
    <location>
        <begin position="325"/>
        <end position="354"/>
    </location>
</feature>
<feature type="compositionally biased region" description="Low complexity" evidence="5">
    <location>
        <begin position="1012"/>
        <end position="1022"/>
    </location>
</feature>
<dbReference type="InParanoid" id="A0A0D0E9U9"/>
<accession>A0A0D0E9U9</accession>
<evidence type="ECO:0000256" key="3">
    <source>
        <dbReference type="ARBA" id="ARBA00023242"/>
    </source>
</evidence>
<keyword evidence="3" id="KW-0539">Nucleus</keyword>
<feature type="compositionally biased region" description="Acidic residues" evidence="5">
    <location>
        <begin position="616"/>
        <end position="625"/>
    </location>
</feature>
<evidence type="ECO:0000256" key="5">
    <source>
        <dbReference type="SAM" id="MobiDB-lite"/>
    </source>
</evidence>
<feature type="region of interest" description="Disordered" evidence="5">
    <location>
        <begin position="1010"/>
        <end position="1159"/>
    </location>
</feature>
<feature type="compositionally biased region" description="Basic residues" evidence="5">
    <location>
        <begin position="595"/>
        <end position="604"/>
    </location>
</feature>
<dbReference type="FunCoup" id="A0A0D0E9U9">
    <property type="interactions" value="96"/>
</dbReference>
<name>A0A0D0E9U9_9AGAM</name>
<dbReference type="OrthoDB" id="310853at2759"/>
<dbReference type="InterPro" id="IPR006906">
    <property type="entry name" value="Timeless_N"/>
</dbReference>
<evidence type="ECO:0000313" key="7">
    <source>
        <dbReference type="EMBL" id="KIK96080.1"/>
    </source>
</evidence>
<proteinExistence type="predicted"/>
<protein>
    <recommendedName>
        <fullName evidence="6">Timeless N-terminal domain-containing protein</fullName>
    </recommendedName>
</protein>
<keyword evidence="8" id="KW-1185">Reference proteome</keyword>
<evidence type="ECO:0000256" key="2">
    <source>
        <dbReference type="ARBA" id="ARBA00022880"/>
    </source>
</evidence>